<dbReference type="EMBL" id="JADIKF010000040">
    <property type="protein sequence ID" value="MBM7131126.1"/>
    <property type="molecule type" value="Genomic_DNA"/>
</dbReference>
<comment type="caution">
    <text evidence="3">The sequence shown here is derived from an EMBL/GenBank/DDBJ whole genome shotgun (WGS) entry which is preliminary data.</text>
</comment>
<gene>
    <name evidence="3" type="ORF">ISS99_16495</name>
</gene>
<dbReference type="InterPro" id="IPR023753">
    <property type="entry name" value="FAD/NAD-binding_dom"/>
</dbReference>
<dbReference type="Proteomes" id="UP001430193">
    <property type="component" value="Unassembled WGS sequence"/>
</dbReference>
<dbReference type="Pfam" id="PF07992">
    <property type="entry name" value="Pyr_redox_2"/>
    <property type="match status" value="1"/>
</dbReference>
<organism evidence="3 4">
    <name type="scientific">Dyella mobilis</name>
    <dbReference type="NCBI Taxonomy" id="1849582"/>
    <lineage>
        <taxon>Bacteria</taxon>
        <taxon>Pseudomonadati</taxon>
        <taxon>Pseudomonadota</taxon>
        <taxon>Gammaproteobacteria</taxon>
        <taxon>Lysobacterales</taxon>
        <taxon>Rhodanobacteraceae</taxon>
        <taxon>Dyella</taxon>
    </lineage>
</organism>
<dbReference type="PRINTS" id="PR00469">
    <property type="entry name" value="PNDRDTASEII"/>
</dbReference>
<evidence type="ECO:0000313" key="4">
    <source>
        <dbReference type="Proteomes" id="UP001430193"/>
    </source>
</evidence>
<dbReference type="SUPFAM" id="SSF51905">
    <property type="entry name" value="FAD/NAD(P)-binding domain"/>
    <property type="match status" value="1"/>
</dbReference>
<accession>A0ABS2KIZ4</accession>
<proteinExistence type="predicted"/>
<evidence type="ECO:0000313" key="3">
    <source>
        <dbReference type="EMBL" id="MBM7131126.1"/>
    </source>
</evidence>
<keyword evidence="4" id="KW-1185">Reference proteome</keyword>
<keyword evidence="1" id="KW-0560">Oxidoreductase</keyword>
<dbReference type="Gene3D" id="3.50.50.60">
    <property type="entry name" value="FAD/NAD(P)-binding domain"/>
    <property type="match status" value="3"/>
</dbReference>
<dbReference type="InterPro" id="IPR051691">
    <property type="entry name" value="Metab_Enz_Cyan_OpOx_G3PDH"/>
</dbReference>
<dbReference type="RefSeq" id="WP_204632731.1">
    <property type="nucleotide sequence ID" value="NZ_BSOC01000005.1"/>
</dbReference>
<dbReference type="PRINTS" id="PR00368">
    <property type="entry name" value="FADPNR"/>
</dbReference>
<dbReference type="InterPro" id="IPR041854">
    <property type="entry name" value="BFD-like_2Fe2S-bd_dom_sf"/>
</dbReference>
<protein>
    <submittedName>
        <fullName evidence="3">NAD(P)/FAD-dependent oxidoreductase</fullName>
    </submittedName>
</protein>
<feature type="domain" description="FAD/NAD(P)-binding" evidence="2">
    <location>
        <begin position="5"/>
        <end position="290"/>
    </location>
</feature>
<dbReference type="PIRSF" id="PIRSF037495">
    <property type="entry name" value="Opine_OX_OoxA/HcnB"/>
    <property type="match status" value="1"/>
</dbReference>
<dbReference type="PANTHER" id="PTHR42949:SF3">
    <property type="entry name" value="ANAEROBIC GLYCEROL-3-PHOSPHATE DEHYDROGENASE SUBUNIT B"/>
    <property type="match status" value="1"/>
</dbReference>
<name>A0ABS2KIZ4_9GAMM</name>
<evidence type="ECO:0000259" key="2">
    <source>
        <dbReference type="Pfam" id="PF07992"/>
    </source>
</evidence>
<evidence type="ECO:0000256" key="1">
    <source>
        <dbReference type="ARBA" id="ARBA00023002"/>
    </source>
</evidence>
<dbReference type="InterPro" id="IPR017224">
    <property type="entry name" value="Opine_Oxase_asu/HCN_bsu"/>
</dbReference>
<reference evidence="3" key="1">
    <citation type="submission" date="2020-10" db="EMBL/GenBank/DDBJ databases">
        <title>Phylogeny of dyella-like bacteria.</title>
        <authorList>
            <person name="Fu J."/>
        </authorList>
    </citation>
    <scope>NUCLEOTIDE SEQUENCE</scope>
    <source>
        <strain evidence="3">DHON07</strain>
    </source>
</reference>
<dbReference type="Gene3D" id="1.10.10.1100">
    <property type="entry name" value="BFD-like [2Fe-2S]-binding domain"/>
    <property type="match status" value="1"/>
</dbReference>
<sequence>MTERYDVAIVGAGPGGLAAARAAASQGARVALIDAQAHAGGQVWRKDIEHGWPRRAQACIPRIVEHPRIHWLAQTQVVHADAGALLLENETQAWRVAYDTLILANGARELLLPFPGWTLPGVTGAGGLQALAKQGWPLHGRRAVIAGSGPLLLAAAVTAKRHGAQVLGIYEQADAASVHRFARGLWRWPGKALQAVSLRGQLAGIPYHCGSVVREALGTDTLQAIEVETPRGSEPLSCDLLAIGFGLVPNIELAQMLGCRLNEAGVHGRVEVDTMQRSSVPGVYAVGELCGIGGRDSAWIEGLIAGHAAVGAKVQARWLRRQRHAREFAESLQHHFKLSTRVRAMARPDTLVCRCEDVPLQALRGHADARSAKLATRCGMGACQGRICGSALAELGIFPRGGSRPPLFPVRLSTLGDPISNPHQGSCS</sequence>
<dbReference type="InterPro" id="IPR036188">
    <property type="entry name" value="FAD/NAD-bd_sf"/>
</dbReference>
<dbReference type="PANTHER" id="PTHR42949">
    <property type="entry name" value="ANAEROBIC GLYCEROL-3-PHOSPHATE DEHYDROGENASE SUBUNIT B"/>
    <property type="match status" value="1"/>
</dbReference>